<evidence type="ECO:0000313" key="3">
    <source>
        <dbReference type="EMBL" id="TCD60293.1"/>
    </source>
</evidence>
<organism evidence="3 4">
    <name type="scientific">Steccherinum ochraceum</name>
    <dbReference type="NCBI Taxonomy" id="92696"/>
    <lineage>
        <taxon>Eukaryota</taxon>
        <taxon>Fungi</taxon>
        <taxon>Dikarya</taxon>
        <taxon>Basidiomycota</taxon>
        <taxon>Agaricomycotina</taxon>
        <taxon>Agaricomycetes</taxon>
        <taxon>Polyporales</taxon>
        <taxon>Steccherinaceae</taxon>
        <taxon>Steccherinum</taxon>
    </lineage>
</organism>
<accession>A0A4R0R383</accession>
<dbReference type="Proteomes" id="UP000292702">
    <property type="component" value="Unassembled WGS sequence"/>
</dbReference>
<name>A0A4R0R383_9APHY</name>
<evidence type="ECO:0000256" key="2">
    <source>
        <dbReference type="SAM" id="Phobius"/>
    </source>
</evidence>
<feature type="compositionally biased region" description="Polar residues" evidence="1">
    <location>
        <begin position="29"/>
        <end position="39"/>
    </location>
</feature>
<evidence type="ECO:0008006" key="5">
    <source>
        <dbReference type="Google" id="ProtNLM"/>
    </source>
</evidence>
<proteinExistence type="predicted"/>
<keyword evidence="4" id="KW-1185">Reference proteome</keyword>
<keyword evidence="2" id="KW-0812">Transmembrane</keyword>
<protein>
    <recommendedName>
        <fullName evidence="5">Mid2 domain-containing protein</fullName>
    </recommendedName>
</protein>
<feature type="compositionally biased region" description="Low complexity" evidence="1">
    <location>
        <begin position="40"/>
        <end position="84"/>
    </location>
</feature>
<feature type="transmembrane region" description="Helical" evidence="2">
    <location>
        <begin position="164"/>
        <end position="185"/>
    </location>
</feature>
<feature type="region of interest" description="Disordered" evidence="1">
    <location>
        <begin position="29"/>
        <end position="112"/>
    </location>
</feature>
<evidence type="ECO:0000313" key="4">
    <source>
        <dbReference type="Proteomes" id="UP000292702"/>
    </source>
</evidence>
<comment type="caution">
    <text evidence="3">The sequence shown here is derived from an EMBL/GenBank/DDBJ whole genome shotgun (WGS) entry which is preliminary data.</text>
</comment>
<gene>
    <name evidence="3" type="ORF">EIP91_010414</name>
</gene>
<dbReference type="EMBL" id="RWJN01000622">
    <property type="protein sequence ID" value="TCD60293.1"/>
    <property type="molecule type" value="Genomic_DNA"/>
</dbReference>
<evidence type="ECO:0000256" key="1">
    <source>
        <dbReference type="SAM" id="MobiDB-lite"/>
    </source>
</evidence>
<feature type="compositionally biased region" description="Low complexity" evidence="1">
    <location>
        <begin position="103"/>
        <end position="112"/>
    </location>
</feature>
<feature type="compositionally biased region" description="Polar residues" evidence="1">
    <location>
        <begin position="91"/>
        <end position="102"/>
    </location>
</feature>
<keyword evidence="2" id="KW-0472">Membrane</keyword>
<keyword evidence="2" id="KW-1133">Transmembrane helix</keyword>
<reference evidence="3 4" key="1">
    <citation type="submission" date="2018-11" db="EMBL/GenBank/DDBJ databases">
        <title>Genome assembly of Steccherinum ochraceum LE-BIN_3174, the white-rot fungus of the Steccherinaceae family (The Residual Polyporoid clade, Polyporales, Basidiomycota).</title>
        <authorList>
            <person name="Fedorova T.V."/>
            <person name="Glazunova O.A."/>
            <person name="Landesman E.O."/>
            <person name="Moiseenko K.V."/>
            <person name="Psurtseva N.V."/>
            <person name="Savinova O.S."/>
            <person name="Shakhova N.V."/>
            <person name="Tyazhelova T.V."/>
            <person name="Vasina D.V."/>
        </authorList>
    </citation>
    <scope>NUCLEOTIDE SEQUENCE [LARGE SCALE GENOMIC DNA]</scope>
    <source>
        <strain evidence="3 4">LE-BIN_3174</strain>
    </source>
</reference>
<dbReference type="AlphaFoldDB" id="A0A4R0R383"/>
<sequence length="270" mass="28310">MPGHGIESEDESFALVRRDNDSKFSHFSLPTLSCHNNCKSSETISQGSSSTLSSTLPSSELSTYPPSSPTTSPSSAQTGSSASDSPPPSITDASPQSNSTPENASSAASATLSPSANTSPFFIQPSLSAKSFTTTSSHSLTRAVPFSTTTSLTHPTASHSLRDAIIGGVLGSCGLVVLVCALIWWCKRPRRVAPSTAFLRSMGVDESPQEGELGVIPAKLQALAFSGVDNTTAQSLKLHWWSNPLYQNPPSYRSLSIGPLLKSKSHVQAS</sequence>